<gene>
    <name evidence="2" type="ORF">Dda_4389</name>
</gene>
<reference evidence="2" key="1">
    <citation type="submission" date="2023-01" db="EMBL/GenBank/DDBJ databases">
        <title>The chitinases involved in constricting ring structure development in the nematode-trapping fungus Drechslerella dactyloides.</title>
        <authorList>
            <person name="Wang R."/>
            <person name="Zhang L."/>
            <person name="Tang P."/>
            <person name="Li S."/>
            <person name="Liang L."/>
        </authorList>
    </citation>
    <scope>NUCLEOTIDE SEQUENCE</scope>
    <source>
        <strain evidence="2">YMF1.00031</strain>
    </source>
</reference>
<keyword evidence="3" id="KW-1185">Reference proteome</keyword>
<sequence>MADINSYTAPKTLEEPCHKSDPNEREKSNTHSIWLRFRSNGAAGKRVKPRNYIGFGPPEPK</sequence>
<protein>
    <submittedName>
        <fullName evidence="2">Uncharacterized protein</fullName>
    </submittedName>
</protein>
<dbReference type="Proteomes" id="UP001221413">
    <property type="component" value="Unassembled WGS sequence"/>
</dbReference>
<evidence type="ECO:0000313" key="2">
    <source>
        <dbReference type="EMBL" id="KAJ6260166.1"/>
    </source>
</evidence>
<comment type="caution">
    <text evidence="2">The sequence shown here is derived from an EMBL/GenBank/DDBJ whole genome shotgun (WGS) entry which is preliminary data.</text>
</comment>
<evidence type="ECO:0000256" key="1">
    <source>
        <dbReference type="SAM" id="MobiDB-lite"/>
    </source>
</evidence>
<dbReference type="EMBL" id="JAQGDS010000005">
    <property type="protein sequence ID" value="KAJ6260166.1"/>
    <property type="molecule type" value="Genomic_DNA"/>
</dbReference>
<accession>A0AAD6IX80</accession>
<name>A0AAD6IX80_DREDA</name>
<feature type="region of interest" description="Disordered" evidence="1">
    <location>
        <begin position="1"/>
        <end position="33"/>
    </location>
</feature>
<evidence type="ECO:0000313" key="3">
    <source>
        <dbReference type="Proteomes" id="UP001221413"/>
    </source>
</evidence>
<dbReference type="AlphaFoldDB" id="A0AAD6IX80"/>
<organism evidence="2 3">
    <name type="scientific">Drechslerella dactyloides</name>
    <name type="common">Nematode-trapping fungus</name>
    <name type="synonym">Arthrobotrys dactyloides</name>
    <dbReference type="NCBI Taxonomy" id="74499"/>
    <lineage>
        <taxon>Eukaryota</taxon>
        <taxon>Fungi</taxon>
        <taxon>Dikarya</taxon>
        <taxon>Ascomycota</taxon>
        <taxon>Pezizomycotina</taxon>
        <taxon>Orbiliomycetes</taxon>
        <taxon>Orbiliales</taxon>
        <taxon>Orbiliaceae</taxon>
        <taxon>Drechslerella</taxon>
    </lineage>
</organism>
<feature type="compositionally biased region" description="Basic and acidic residues" evidence="1">
    <location>
        <begin position="12"/>
        <end position="29"/>
    </location>
</feature>
<proteinExistence type="predicted"/>